<accession>L2GVK0</accession>
<keyword evidence="4" id="KW-0689">Ribosomal protein</keyword>
<dbReference type="GO" id="GO:0022627">
    <property type="term" value="C:cytosolic small ribosomal subunit"/>
    <property type="evidence" value="ECO:0007669"/>
    <property type="project" value="TreeGrafter"/>
</dbReference>
<sequence length="108" mass="12673">MKLTREEMLTIKKYFFREGVCLVEEKSGQIHSELEINDKEVMKFMISLVSKGFARKQFVWRHAYFFITDDGIDALKKDLALDENEMPTTHLESNLNVGYAVEHEEKLV</sequence>
<dbReference type="GO" id="GO:0003735">
    <property type="term" value="F:structural constituent of ribosome"/>
    <property type="evidence" value="ECO:0007669"/>
    <property type="project" value="TreeGrafter"/>
</dbReference>
<dbReference type="Pfam" id="PF03501">
    <property type="entry name" value="S10_plectin"/>
    <property type="match status" value="1"/>
</dbReference>
<dbReference type="STRING" id="948595.L2GVK0"/>
<dbReference type="InterPro" id="IPR036388">
    <property type="entry name" value="WH-like_DNA-bd_sf"/>
</dbReference>
<dbReference type="GeneID" id="19879286"/>
<name>L2GVK0_VAVCU</name>
<evidence type="ECO:0000256" key="2">
    <source>
        <dbReference type="ARBA" id="ARBA00007278"/>
    </source>
</evidence>
<evidence type="ECO:0000256" key="4">
    <source>
        <dbReference type="ARBA" id="ARBA00022980"/>
    </source>
</evidence>
<dbReference type="InParanoid" id="L2GVK0"/>
<dbReference type="VEuPathDB" id="MicrosporidiaDB:VCUG_01408"/>
<evidence type="ECO:0000256" key="5">
    <source>
        <dbReference type="ARBA" id="ARBA00023274"/>
    </source>
</evidence>
<keyword evidence="5" id="KW-0687">Ribonucleoprotein</keyword>
<dbReference type="EMBL" id="GL877424">
    <property type="protein sequence ID" value="ELA47135.1"/>
    <property type="molecule type" value="Genomic_DNA"/>
</dbReference>
<protein>
    <recommendedName>
        <fullName evidence="6">Plectin/eS10 N-terminal domain-containing protein</fullName>
    </recommendedName>
</protein>
<comment type="subcellular location">
    <subcellularLocation>
        <location evidence="1">Cytoplasm</location>
    </subcellularLocation>
</comment>
<dbReference type="OMA" id="AYFFITD"/>
<gene>
    <name evidence="7" type="ORF">VCUG_01408</name>
</gene>
<evidence type="ECO:0000313" key="8">
    <source>
        <dbReference type="Proteomes" id="UP000011081"/>
    </source>
</evidence>
<organism evidence="7 8">
    <name type="scientific">Vavraia culicis (isolate floridensis)</name>
    <name type="common">Microsporidian parasite</name>
    <dbReference type="NCBI Taxonomy" id="948595"/>
    <lineage>
        <taxon>Eukaryota</taxon>
        <taxon>Fungi</taxon>
        <taxon>Fungi incertae sedis</taxon>
        <taxon>Microsporidia</taxon>
        <taxon>Pleistophoridae</taxon>
        <taxon>Vavraia</taxon>
    </lineage>
</organism>
<evidence type="ECO:0000259" key="6">
    <source>
        <dbReference type="Pfam" id="PF03501"/>
    </source>
</evidence>
<comment type="similarity">
    <text evidence="2">Belongs to the eukaryotic ribosomal protein eS10 family.</text>
</comment>
<dbReference type="GO" id="GO:0003723">
    <property type="term" value="F:RNA binding"/>
    <property type="evidence" value="ECO:0007669"/>
    <property type="project" value="TreeGrafter"/>
</dbReference>
<dbReference type="Proteomes" id="UP000011081">
    <property type="component" value="Unassembled WGS sequence"/>
</dbReference>
<proteinExistence type="inferred from homology"/>
<dbReference type="InterPro" id="IPR037447">
    <property type="entry name" value="Ribosomal_eS10"/>
</dbReference>
<evidence type="ECO:0000313" key="7">
    <source>
        <dbReference type="EMBL" id="ELA47135.1"/>
    </source>
</evidence>
<keyword evidence="8" id="KW-1185">Reference proteome</keyword>
<dbReference type="Gene3D" id="1.10.10.10">
    <property type="entry name" value="Winged helix-like DNA-binding domain superfamily/Winged helix DNA-binding domain"/>
    <property type="match status" value="1"/>
</dbReference>
<dbReference type="AlphaFoldDB" id="L2GVK0"/>
<feature type="domain" description="Plectin/eS10 N-terminal" evidence="6">
    <location>
        <begin position="5"/>
        <end position="93"/>
    </location>
</feature>
<reference evidence="8" key="1">
    <citation type="submission" date="2011-03" db="EMBL/GenBank/DDBJ databases">
        <title>The genome sequence of Vavraia culicis strain floridensis.</title>
        <authorList>
            <consortium name="The Broad Institute Genome Sequencing Platform"/>
            <person name="Cuomo C."/>
            <person name="Becnel J."/>
            <person name="Sanscrainte N."/>
            <person name="Young S.K."/>
            <person name="Zeng Q."/>
            <person name="Gargeya S."/>
            <person name="Fitzgerald M."/>
            <person name="Haas B."/>
            <person name="Abouelleil A."/>
            <person name="Alvarado L."/>
            <person name="Arachchi H.M."/>
            <person name="Berlin A."/>
            <person name="Chapman S.B."/>
            <person name="Gearin G."/>
            <person name="Goldberg J."/>
            <person name="Griggs A."/>
            <person name="Gujja S."/>
            <person name="Hansen M."/>
            <person name="Heiman D."/>
            <person name="Howarth C."/>
            <person name="Larimer J."/>
            <person name="Lui A."/>
            <person name="MacDonald P.J.P."/>
            <person name="McCowen C."/>
            <person name="Montmayeur A."/>
            <person name="Murphy C."/>
            <person name="Neiman D."/>
            <person name="Pearson M."/>
            <person name="Priest M."/>
            <person name="Roberts A."/>
            <person name="Saif S."/>
            <person name="Shea T."/>
            <person name="Sisk P."/>
            <person name="Stolte C."/>
            <person name="Sykes S."/>
            <person name="Wortman J."/>
            <person name="Nusbaum C."/>
            <person name="Birren B."/>
        </authorList>
    </citation>
    <scope>NUCLEOTIDE SEQUENCE [LARGE SCALE GENOMIC DNA]</scope>
    <source>
        <strain evidence="8">floridensis</strain>
    </source>
</reference>
<dbReference type="PANTHER" id="PTHR12146">
    <property type="entry name" value="40S RIBOSOMAL PROTEIN S10"/>
    <property type="match status" value="1"/>
</dbReference>
<dbReference type="RefSeq" id="XP_008074426.1">
    <property type="nucleotide sequence ID" value="XM_008076235.1"/>
</dbReference>
<dbReference type="HOGENOM" id="CLU_089349_4_1_1"/>
<evidence type="ECO:0000256" key="1">
    <source>
        <dbReference type="ARBA" id="ARBA00004496"/>
    </source>
</evidence>
<keyword evidence="3" id="KW-0963">Cytoplasm</keyword>
<dbReference type="FunCoup" id="L2GVK0">
    <property type="interactions" value="220"/>
</dbReference>
<dbReference type="OrthoDB" id="5211809at2759"/>
<evidence type="ECO:0000256" key="3">
    <source>
        <dbReference type="ARBA" id="ARBA00022490"/>
    </source>
</evidence>
<dbReference type="InterPro" id="IPR005326">
    <property type="entry name" value="Plectin_eS10_N"/>
</dbReference>
<dbReference type="PANTHER" id="PTHR12146:SF0">
    <property type="entry name" value="RIBOSOMAL PROTEIN S10"/>
    <property type="match status" value="1"/>
</dbReference>